<dbReference type="CDD" id="cd07812">
    <property type="entry name" value="SRPBCC"/>
    <property type="match status" value="1"/>
</dbReference>
<name>A0ABV9YJ01_9PSEU</name>
<keyword evidence="2" id="KW-1185">Reference proteome</keyword>
<dbReference type="Proteomes" id="UP001595947">
    <property type="component" value="Unassembled WGS sequence"/>
</dbReference>
<comment type="caution">
    <text evidence="1">The sequence shown here is derived from an EMBL/GenBank/DDBJ whole genome shotgun (WGS) entry which is preliminary data.</text>
</comment>
<protein>
    <submittedName>
        <fullName evidence="1">SRPBCC family protein</fullName>
    </submittedName>
</protein>
<reference evidence="2" key="1">
    <citation type="journal article" date="2019" name="Int. J. Syst. Evol. Microbiol.">
        <title>The Global Catalogue of Microorganisms (GCM) 10K type strain sequencing project: providing services to taxonomists for standard genome sequencing and annotation.</title>
        <authorList>
            <consortium name="The Broad Institute Genomics Platform"/>
            <consortium name="The Broad Institute Genome Sequencing Center for Infectious Disease"/>
            <person name="Wu L."/>
            <person name="Ma J."/>
        </authorList>
    </citation>
    <scope>NUCLEOTIDE SEQUENCE [LARGE SCALE GENOMIC DNA]</scope>
    <source>
        <strain evidence="2">CGMCC 4.7093</strain>
    </source>
</reference>
<proteinExistence type="predicted"/>
<organism evidence="1 2">
    <name type="scientific">Actinomycetospora atypica</name>
    <dbReference type="NCBI Taxonomy" id="1290095"/>
    <lineage>
        <taxon>Bacteria</taxon>
        <taxon>Bacillati</taxon>
        <taxon>Actinomycetota</taxon>
        <taxon>Actinomycetes</taxon>
        <taxon>Pseudonocardiales</taxon>
        <taxon>Pseudonocardiaceae</taxon>
        <taxon>Actinomycetospora</taxon>
    </lineage>
</organism>
<dbReference type="Pfam" id="PF10604">
    <property type="entry name" value="Polyketide_cyc2"/>
    <property type="match status" value="1"/>
</dbReference>
<dbReference type="RefSeq" id="WP_378035452.1">
    <property type="nucleotide sequence ID" value="NZ_JBHSIV010000006.1"/>
</dbReference>
<dbReference type="Gene3D" id="3.30.530.20">
    <property type="match status" value="1"/>
</dbReference>
<dbReference type="InterPro" id="IPR019587">
    <property type="entry name" value="Polyketide_cyclase/dehydratase"/>
</dbReference>
<dbReference type="InterPro" id="IPR023393">
    <property type="entry name" value="START-like_dom_sf"/>
</dbReference>
<gene>
    <name evidence="1" type="ORF">ACFPBZ_07800</name>
</gene>
<dbReference type="EMBL" id="JBHSIV010000006">
    <property type="protein sequence ID" value="MFC5062104.1"/>
    <property type="molecule type" value="Genomic_DNA"/>
</dbReference>
<dbReference type="SUPFAM" id="SSF55961">
    <property type="entry name" value="Bet v1-like"/>
    <property type="match status" value="1"/>
</dbReference>
<evidence type="ECO:0000313" key="1">
    <source>
        <dbReference type="EMBL" id="MFC5062104.1"/>
    </source>
</evidence>
<accession>A0ABV9YJ01</accession>
<sequence length="150" mass="16064">MATRDITVGVDVDAPADVVWKAVTDWEGQSDWMLGTEVKVTAGDGVGIGSELAATTGVGPLGVTDTMRIVGWDPPHRATVVHTGSFVRGSGTFTVVELGPSRSRFEWGERLDLPLGPLGALGWPFVSPVFRLALVYSLRKLARRCATETR</sequence>
<evidence type="ECO:0000313" key="2">
    <source>
        <dbReference type="Proteomes" id="UP001595947"/>
    </source>
</evidence>